<dbReference type="AlphaFoldDB" id="A0A0F9SRV0"/>
<proteinExistence type="predicted"/>
<sequence>MMEKLKDMSKDEKSLLLFLETRAVDYGGRVNLQHMNDEDMDITKGWNKRGFIGFGRIVIRCHNSDGTHWVRLSEEAWKLAHKERKARSKRMFENRTWISTEESREVNGCPYLSEMNNPNKEEISPWAERYN</sequence>
<reference evidence="1" key="1">
    <citation type="journal article" date="2015" name="Nature">
        <title>Complex archaea that bridge the gap between prokaryotes and eukaryotes.</title>
        <authorList>
            <person name="Spang A."/>
            <person name="Saw J.H."/>
            <person name="Jorgensen S.L."/>
            <person name="Zaremba-Niedzwiedzka K."/>
            <person name="Martijn J."/>
            <person name="Lind A.E."/>
            <person name="van Eijk R."/>
            <person name="Schleper C."/>
            <person name="Guy L."/>
            <person name="Ettema T.J."/>
        </authorList>
    </citation>
    <scope>NUCLEOTIDE SEQUENCE</scope>
</reference>
<comment type="caution">
    <text evidence="1">The sequence shown here is derived from an EMBL/GenBank/DDBJ whole genome shotgun (WGS) entry which is preliminary data.</text>
</comment>
<accession>A0A0F9SRV0</accession>
<organism evidence="1">
    <name type="scientific">marine sediment metagenome</name>
    <dbReference type="NCBI Taxonomy" id="412755"/>
    <lineage>
        <taxon>unclassified sequences</taxon>
        <taxon>metagenomes</taxon>
        <taxon>ecological metagenomes</taxon>
    </lineage>
</organism>
<dbReference type="EMBL" id="LAZR01000422">
    <property type="protein sequence ID" value="KKN69639.1"/>
    <property type="molecule type" value="Genomic_DNA"/>
</dbReference>
<name>A0A0F9SRV0_9ZZZZ</name>
<gene>
    <name evidence="1" type="ORF">LCGC14_0439420</name>
</gene>
<protein>
    <submittedName>
        <fullName evidence="1">Uncharacterized protein</fullName>
    </submittedName>
</protein>
<evidence type="ECO:0000313" key="1">
    <source>
        <dbReference type="EMBL" id="KKN69639.1"/>
    </source>
</evidence>